<keyword evidence="1 4" id="KW-0132">Cell division</keyword>
<gene>
    <name evidence="4 9" type="primary">whiA</name>
    <name evidence="11" type="ORF">A0131_09905</name>
    <name evidence="10" type="ORF">K8V85_07300</name>
    <name evidence="9" type="ORF">SKL01_13440</name>
</gene>
<keyword evidence="5" id="KW-0175">Coiled coil</keyword>
<dbReference type="InterPro" id="IPR023054">
    <property type="entry name" value="Sporulation_regulator_WhiA_C"/>
</dbReference>
<dbReference type="InterPro" id="IPR003802">
    <property type="entry name" value="Sporulation_regulator_WhiA"/>
</dbReference>
<dbReference type="GO" id="GO:0003677">
    <property type="term" value="F:DNA binding"/>
    <property type="evidence" value="ECO:0007669"/>
    <property type="project" value="UniProtKB-UniRule"/>
</dbReference>
<feature type="coiled-coil region" evidence="5">
    <location>
        <begin position="4"/>
        <end position="31"/>
    </location>
</feature>
<evidence type="ECO:0000256" key="1">
    <source>
        <dbReference type="ARBA" id="ARBA00022618"/>
    </source>
</evidence>
<dbReference type="KEGG" id="skl:C7J89_11660"/>
<dbReference type="InterPro" id="IPR027434">
    <property type="entry name" value="Homing_endonucl"/>
</dbReference>
<dbReference type="PANTHER" id="PTHR37307">
    <property type="entry name" value="CELL DIVISION PROTEIN WHIA-RELATED"/>
    <property type="match status" value="1"/>
</dbReference>
<evidence type="ECO:0000313" key="11">
    <source>
        <dbReference type="EMBL" id="KYH15081.1"/>
    </source>
</evidence>
<dbReference type="EMBL" id="DYVT01000078">
    <property type="protein sequence ID" value="HJF68103.1"/>
    <property type="molecule type" value="Genomic_DNA"/>
</dbReference>
<evidence type="ECO:0000313" key="13">
    <source>
        <dbReference type="Proteomes" id="UP000321040"/>
    </source>
</evidence>
<evidence type="ECO:0000259" key="8">
    <source>
        <dbReference type="Pfam" id="PF14527"/>
    </source>
</evidence>
<dbReference type="InterPro" id="IPR039518">
    <property type="entry name" value="WhiA_LAGLIDADG_dom"/>
</dbReference>
<evidence type="ECO:0000256" key="5">
    <source>
        <dbReference type="SAM" id="Coils"/>
    </source>
</evidence>
<evidence type="ECO:0000313" key="10">
    <source>
        <dbReference type="EMBL" id="HJF68103.1"/>
    </source>
</evidence>
<dbReference type="Proteomes" id="UP000706163">
    <property type="component" value="Unassembled WGS sequence"/>
</dbReference>
<dbReference type="OrthoDB" id="401278at2"/>
<dbReference type="Proteomes" id="UP000321040">
    <property type="component" value="Unassembled WGS sequence"/>
</dbReference>
<dbReference type="GO" id="GO:0051301">
    <property type="term" value="P:cell division"/>
    <property type="evidence" value="ECO:0007669"/>
    <property type="project" value="UniProtKB-UniRule"/>
</dbReference>
<dbReference type="Gene3D" id="3.10.28.10">
    <property type="entry name" value="Homing endonucleases"/>
    <property type="match status" value="1"/>
</dbReference>
<keyword evidence="2 4" id="KW-0238">DNA-binding</keyword>
<keyword evidence="13" id="KW-1185">Reference proteome</keyword>
<dbReference type="AlphaFoldDB" id="A0A151A6L2"/>
<dbReference type="InterPro" id="IPR018478">
    <property type="entry name" value="Sporu_reg_WhiA_N_dom"/>
</dbReference>
<dbReference type="RefSeq" id="WP_061855225.1">
    <property type="nucleotide sequence ID" value="NZ_BKAQ01000010.1"/>
</dbReference>
<proteinExistence type="inferred from homology"/>
<dbReference type="Proteomes" id="UP000075418">
    <property type="component" value="Unassembled WGS sequence"/>
</dbReference>
<dbReference type="Pfam" id="PF10298">
    <property type="entry name" value="WhiA_N"/>
    <property type="match status" value="1"/>
</dbReference>
<dbReference type="Pfam" id="PF02650">
    <property type="entry name" value="HTH_WhiA"/>
    <property type="match status" value="1"/>
</dbReference>
<evidence type="ECO:0000256" key="3">
    <source>
        <dbReference type="ARBA" id="ARBA00023306"/>
    </source>
</evidence>
<comment type="function">
    <text evidence="4">Involved in cell division and chromosome segregation.</text>
</comment>
<protein>
    <recommendedName>
        <fullName evidence="4">Probable cell division protein WhiA</fullName>
    </recommendedName>
</protein>
<reference evidence="10" key="3">
    <citation type="journal article" date="2021" name="PeerJ">
        <title>Extensive microbial diversity within the chicken gut microbiome revealed by metagenomics and culture.</title>
        <authorList>
            <person name="Gilroy R."/>
            <person name="Ravi A."/>
            <person name="Getino M."/>
            <person name="Pursley I."/>
            <person name="Horton D.L."/>
            <person name="Alikhan N.F."/>
            <person name="Baker D."/>
            <person name="Gharbi K."/>
            <person name="Hall N."/>
            <person name="Watson M."/>
            <person name="Adriaenssens E.M."/>
            <person name="Foster-Nyarko E."/>
            <person name="Jarju S."/>
            <person name="Secka A."/>
            <person name="Antonio M."/>
            <person name="Oren A."/>
            <person name="Chaudhuri R.R."/>
            <person name="La Ragione R."/>
            <person name="Hildebrand F."/>
            <person name="Pallen M.J."/>
        </authorList>
    </citation>
    <scope>NUCLEOTIDE SEQUENCE</scope>
    <source>
        <strain evidence="10">CHK149-3286</strain>
    </source>
</reference>
<accession>A0A2T4RCT6</accession>
<keyword evidence="3 4" id="KW-0131">Cell cycle</keyword>
<evidence type="ECO:0000259" key="6">
    <source>
        <dbReference type="Pfam" id="PF02650"/>
    </source>
</evidence>
<evidence type="ECO:0000256" key="4">
    <source>
        <dbReference type="HAMAP-Rule" id="MF_01420"/>
    </source>
</evidence>
<reference evidence="9 13" key="2">
    <citation type="submission" date="2019-07" db="EMBL/GenBank/DDBJ databases">
        <title>Whole genome shotgun sequence of Staphylococcus kloosii NBRC 109624.</title>
        <authorList>
            <person name="Hosoyama A."/>
            <person name="Uohara A."/>
            <person name="Ohji S."/>
            <person name="Ichikawa N."/>
        </authorList>
    </citation>
    <scope>NUCLEOTIDE SEQUENCE [LARGE SCALE GENOMIC DNA]</scope>
    <source>
        <strain evidence="9 13">NBRC 109624</strain>
    </source>
</reference>
<reference evidence="11 12" key="1">
    <citation type="submission" date="2016-02" db="EMBL/GenBank/DDBJ databases">
        <title>Draft genome sequence of hydrocarbon degrading Staphylococcus saprophyticus Strain CNV2, isolated from crude-oil contaminated soil from Noonmati Oil Refinery, Guwahati, Assam, India.</title>
        <authorList>
            <person name="Mukherjee A."/>
            <person name="Chettri B."/>
            <person name="Langpoklakpam J."/>
            <person name="Singh A.K."/>
            <person name="Chattopadhyay D.J."/>
        </authorList>
    </citation>
    <scope>NUCLEOTIDE SEQUENCE [LARGE SCALE GENOMIC DNA]</scope>
    <source>
        <strain evidence="11 12">CNV2</strain>
    </source>
</reference>
<dbReference type="GeneID" id="69906001"/>
<organism evidence="11 12">
    <name type="scientific">Staphylococcus kloosii</name>
    <dbReference type="NCBI Taxonomy" id="29384"/>
    <lineage>
        <taxon>Bacteria</taxon>
        <taxon>Bacillati</taxon>
        <taxon>Bacillota</taxon>
        <taxon>Bacilli</taxon>
        <taxon>Bacillales</taxon>
        <taxon>Staphylococcaceae</taxon>
        <taxon>Staphylococcus</taxon>
    </lineage>
</organism>
<dbReference type="EMBL" id="LUGM01000002">
    <property type="protein sequence ID" value="KYH15081.1"/>
    <property type="molecule type" value="Genomic_DNA"/>
</dbReference>
<dbReference type="SUPFAM" id="SSF55608">
    <property type="entry name" value="Homing endonucleases"/>
    <property type="match status" value="1"/>
</dbReference>
<dbReference type="Pfam" id="PF14527">
    <property type="entry name" value="LAGLIDADG_WhiA"/>
    <property type="match status" value="1"/>
</dbReference>
<accession>A0A151A6L2</accession>
<dbReference type="HAMAP" id="MF_01420">
    <property type="entry name" value="HTH_type_WhiA"/>
    <property type="match status" value="1"/>
</dbReference>
<feature type="domain" description="Sporulation regulator WhiA C-terminal" evidence="6">
    <location>
        <begin position="219"/>
        <end position="303"/>
    </location>
</feature>
<comment type="similarity">
    <text evidence="4">Belongs to the WhiA family.</text>
</comment>
<sequence>MSFASDMKNELTRIEVDIDNAKAELSALIRMNGALSLANQQFVINVQTENATTARRIYSLIKKIFNVEVEILVRKKMKLKKNNIYICRVKMKAKEILDDLGILKNGIFTHEIDEAIIEDDEMRRSYLRGAFLAGGSVNNPETSSYHLEIFSLYENHSEGLTKLMNGYELNAKHLERKKGSIVYLKEAEKISDFLSLIGGYQALLKFEDVRIVRDMRNSVNRLVNCETANLNKTVSAAMKQVESIQLIDQEIGLDNLPDRLREIAKLRVEHQEISLKELGEMVSTGTISKSGVNHRLRKLNEMADKIRSGENIDSL</sequence>
<evidence type="ECO:0000256" key="2">
    <source>
        <dbReference type="ARBA" id="ARBA00023125"/>
    </source>
</evidence>
<feature type="domain" description="WhiA LAGLIDADG-like" evidence="8">
    <location>
        <begin position="124"/>
        <end position="216"/>
    </location>
</feature>
<evidence type="ECO:0000313" key="12">
    <source>
        <dbReference type="Proteomes" id="UP000075418"/>
    </source>
</evidence>
<name>A0A151A6L2_9STAP</name>
<reference evidence="10" key="4">
    <citation type="submission" date="2021-09" db="EMBL/GenBank/DDBJ databases">
        <authorList>
            <person name="Gilroy R."/>
        </authorList>
    </citation>
    <scope>NUCLEOTIDE SEQUENCE</scope>
    <source>
        <strain evidence="10">CHK149-3286</strain>
    </source>
</reference>
<dbReference type="FunFam" id="3.10.28.10:FF:000002">
    <property type="entry name" value="Probable cell division protein WhiA"/>
    <property type="match status" value="1"/>
</dbReference>
<evidence type="ECO:0000259" key="7">
    <source>
        <dbReference type="Pfam" id="PF10298"/>
    </source>
</evidence>
<feature type="domain" description="Sporulation transcription regulator WhiA N-terminal" evidence="7">
    <location>
        <begin position="20"/>
        <end position="103"/>
    </location>
</feature>
<evidence type="ECO:0000313" key="9">
    <source>
        <dbReference type="EMBL" id="GEP82166.1"/>
    </source>
</evidence>
<comment type="caution">
    <text evidence="11">The sequence shown here is derived from an EMBL/GenBank/DDBJ whole genome shotgun (WGS) entry which is preliminary data.</text>
</comment>
<dbReference type="EMBL" id="BKAQ01000010">
    <property type="protein sequence ID" value="GEP82166.1"/>
    <property type="molecule type" value="Genomic_DNA"/>
</dbReference>
<dbReference type="GO" id="GO:0043937">
    <property type="term" value="P:regulation of sporulation"/>
    <property type="evidence" value="ECO:0007669"/>
    <property type="project" value="InterPro"/>
</dbReference>
<dbReference type="NCBIfam" id="TIGR00647">
    <property type="entry name" value="DNA_bind_WhiA"/>
    <property type="match status" value="1"/>
</dbReference>
<dbReference type="PANTHER" id="PTHR37307:SF1">
    <property type="entry name" value="CELL DIVISION PROTEIN WHIA-RELATED"/>
    <property type="match status" value="1"/>
</dbReference>